<dbReference type="Proteomes" id="UP000054538">
    <property type="component" value="Unassembled WGS sequence"/>
</dbReference>
<dbReference type="HOGENOM" id="CLU_1778082_0_0_1"/>
<proteinExistence type="predicted"/>
<feature type="transmembrane region" description="Helical" evidence="1">
    <location>
        <begin position="12"/>
        <end position="38"/>
    </location>
</feature>
<gene>
    <name evidence="2" type="ORF">PAXRUDRAFT_141882</name>
</gene>
<name>A0A0D0DCI9_9AGAM</name>
<accession>A0A0D0DCI9</accession>
<dbReference type="EMBL" id="KN825076">
    <property type="protein sequence ID" value="KIK94927.1"/>
    <property type="molecule type" value="Genomic_DNA"/>
</dbReference>
<keyword evidence="3" id="KW-1185">Reference proteome</keyword>
<dbReference type="InParanoid" id="A0A0D0DCI9"/>
<evidence type="ECO:0000256" key="1">
    <source>
        <dbReference type="SAM" id="Phobius"/>
    </source>
</evidence>
<evidence type="ECO:0000313" key="3">
    <source>
        <dbReference type="Proteomes" id="UP000054538"/>
    </source>
</evidence>
<protein>
    <submittedName>
        <fullName evidence="2">Unplaced genomic scaffold scaffold_254, whole genome shotgun sequence</fullName>
    </submittedName>
</protein>
<organism evidence="2 3">
    <name type="scientific">Paxillus rubicundulus Ve08.2h10</name>
    <dbReference type="NCBI Taxonomy" id="930991"/>
    <lineage>
        <taxon>Eukaryota</taxon>
        <taxon>Fungi</taxon>
        <taxon>Dikarya</taxon>
        <taxon>Basidiomycota</taxon>
        <taxon>Agaricomycotina</taxon>
        <taxon>Agaricomycetes</taxon>
        <taxon>Agaricomycetidae</taxon>
        <taxon>Boletales</taxon>
        <taxon>Paxilineae</taxon>
        <taxon>Paxillaceae</taxon>
        <taxon>Paxillus</taxon>
    </lineage>
</organism>
<evidence type="ECO:0000313" key="2">
    <source>
        <dbReference type="EMBL" id="KIK94927.1"/>
    </source>
</evidence>
<dbReference type="OrthoDB" id="2430314at2759"/>
<sequence>MNPLATRQPQLWLCLLQYTGLLLSIILVAVADIIQLTIWKEPRPYHTSIPTGQGWVMELLICYELRMHVEVFSQLISELHDQGCCNSLESQCPLRIHLELVQTVSYTMSCQSTLLLQSLLWLNSAFLLIHIKSAFPLKRYKVPSWC</sequence>
<reference evidence="3" key="2">
    <citation type="submission" date="2015-01" db="EMBL/GenBank/DDBJ databases">
        <title>Evolutionary Origins and Diversification of the Mycorrhizal Mutualists.</title>
        <authorList>
            <consortium name="DOE Joint Genome Institute"/>
            <consortium name="Mycorrhizal Genomics Consortium"/>
            <person name="Kohler A."/>
            <person name="Kuo A."/>
            <person name="Nagy L.G."/>
            <person name="Floudas D."/>
            <person name="Copeland A."/>
            <person name="Barry K.W."/>
            <person name="Cichocki N."/>
            <person name="Veneault-Fourrey C."/>
            <person name="LaButti K."/>
            <person name="Lindquist E.A."/>
            <person name="Lipzen A."/>
            <person name="Lundell T."/>
            <person name="Morin E."/>
            <person name="Murat C."/>
            <person name="Riley R."/>
            <person name="Ohm R."/>
            <person name="Sun H."/>
            <person name="Tunlid A."/>
            <person name="Henrissat B."/>
            <person name="Grigoriev I.V."/>
            <person name="Hibbett D.S."/>
            <person name="Martin F."/>
        </authorList>
    </citation>
    <scope>NUCLEOTIDE SEQUENCE [LARGE SCALE GENOMIC DNA]</scope>
    <source>
        <strain evidence="3">Ve08.2h10</strain>
    </source>
</reference>
<keyword evidence="1" id="KW-0472">Membrane</keyword>
<keyword evidence="1" id="KW-1133">Transmembrane helix</keyword>
<keyword evidence="1" id="KW-0812">Transmembrane</keyword>
<dbReference type="AlphaFoldDB" id="A0A0D0DCI9"/>
<reference evidence="2 3" key="1">
    <citation type="submission" date="2014-04" db="EMBL/GenBank/DDBJ databases">
        <authorList>
            <consortium name="DOE Joint Genome Institute"/>
            <person name="Kuo A."/>
            <person name="Kohler A."/>
            <person name="Jargeat P."/>
            <person name="Nagy L.G."/>
            <person name="Floudas D."/>
            <person name="Copeland A."/>
            <person name="Barry K.W."/>
            <person name="Cichocki N."/>
            <person name="Veneault-Fourrey C."/>
            <person name="LaButti K."/>
            <person name="Lindquist E.A."/>
            <person name="Lipzen A."/>
            <person name="Lundell T."/>
            <person name="Morin E."/>
            <person name="Murat C."/>
            <person name="Sun H."/>
            <person name="Tunlid A."/>
            <person name="Henrissat B."/>
            <person name="Grigoriev I.V."/>
            <person name="Hibbett D.S."/>
            <person name="Martin F."/>
            <person name="Nordberg H.P."/>
            <person name="Cantor M.N."/>
            <person name="Hua S.X."/>
        </authorList>
    </citation>
    <scope>NUCLEOTIDE SEQUENCE [LARGE SCALE GENOMIC DNA]</scope>
    <source>
        <strain evidence="2 3">Ve08.2h10</strain>
    </source>
</reference>